<comment type="caution">
    <text evidence="2">The sequence shown here is derived from an EMBL/GenBank/DDBJ whole genome shotgun (WGS) entry which is preliminary data.</text>
</comment>
<name>A0A7J6VLN4_THATH</name>
<dbReference type="EMBL" id="JABWDY010030629">
    <property type="protein sequence ID" value="KAF5185498.1"/>
    <property type="molecule type" value="Genomic_DNA"/>
</dbReference>
<evidence type="ECO:0000313" key="2">
    <source>
        <dbReference type="EMBL" id="KAF5185498.1"/>
    </source>
</evidence>
<dbReference type="Proteomes" id="UP000554482">
    <property type="component" value="Unassembled WGS sequence"/>
</dbReference>
<feature type="region of interest" description="Disordered" evidence="1">
    <location>
        <begin position="176"/>
        <end position="206"/>
    </location>
</feature>
<evidence type="ECO:0000256" key="1">
    <source>
        <dbReference type="SAM" id="MobiDB-lite"/>
    </source>
</evidence>
<reference evidence="2 3" key="1">
    <citation type="submission" date="2020-06" db="EMBL/GenBank/DDBJ databases">
        <title>Transcriptomic and genomic resources for Thalictrum thalictroides and T. hernandezii: Facilitating candidate gene discovery in an emerging model plant lineage.</title>
        <authorList>
            <person name="Arias T."/>
            <person name="Riano-Pachon D.M."/>
            <person name="Di Stilio V.S."/>
        </authorList>
    </citation>
    <scope>NUCLEOTIDE SEQUENCE [LARGE SCALE GENOMIC DNA]</scope>
    <source>
        <strain evidence="3">cv. WT478/WT964</strain>
        <tissue evidence="2">Leaves</tissue>
    </source>
</reference>
<dbReference type="PANTHER" id="PTHR31198">
    <property type="entry name" value="COILED-COIL DOMAIN-CONTAINING PROTEIN 84"/>
    <property type="match status" value="1"/>
</dbReference>
<dbReference type="AlphaFoldDB" id="A0A7J6VLN4"/>
<evidence type="ECO:0000313" key="3">
    <source>
        <dbReference type="Proteomes" id="UP000554482"/>
    </source>
</evidence>
<feature type="compositionally biased region" description="Polar residues" evidence="1">
    <location>
        <begin position="177"/>
        <end position="190"/>
    </location>
</feature>
<proteinExistence type="predicted"/>
<dbReference type="PANTHER" id="PTHR31198:SF1">
    <property type="entry name" value="CENTROSOMAL AT-AC SPLICING FACTOR"/>
    <property type="match status" value="1"/>
</dbReference>
<dbReference type="Pfam" id="PF14968">
    <property type="entry name" value="CCDC84"/>
    <property type="match status" value="1"/>
</dbReference>
<organism evidence="2 3">
    <name type="scientific">Thalictrum thalictroides</name>
    <name type="common">Rue-anemone</name>
    <name type="synonym">Anemone thalictroides</name>
    <dbReference type="NCBI Taxonomy" id="46969"/>
    <lineage>
        <taxon>Eukaryota</taxon>
        <taxon>Viridiplantae</taxon>
        <taxon>Streptophyta</taxon>
        <taxon>Embryophyta</taxon>
        <taxon>Tracheophyta</taxon>
        <taxon>Spermatophyta</taxon>
        <taxon>Magnoliopsida</taxon>
        <taxon>Ranunculales</taxon>
        <taxon>Ranunculaceae</taxon>
        <taxon>Thalictroideae</taxon>
        <taxon>Thalictrum</taxon>
    </lineage>
</organism>
<gene>
    <name evidence="2" type="ORF">FRX31_024910</name>
</gene>
<keyword evidence="3" id="KW-1185">Reference proteome</keyword>
<sequence>MDRVDSFRVSESDLVQWENKCKALKNATTSSSGRSDGPNLGDLKDIHDTFYSDNLDNFKRNAIPSFELSISNGFIPLQKFTNEKIQGMDAEENIAKDLTVYRDNQQSLIGNCQTSSIGWSPIGEACHLYQVGRPCNGESSNHVLQALTQITPVLSEESRANVHSGAPPPWFEKAEETQLNGQLHTENNRNGSRKSGKSQKFNPNRVGAAWAEKRKIELEMEKRGETVNNNCDANWLPNFGRVWQSGSRKESRKEFETENERSLKTQILSVKPMMIQPYVSKRMRRDSGDSKD</sequence>
<protein>
    <submittedName>
        <fullName evidence="2">Titan-like protein</fullName>
    </submittedName>
</protein>
<dbReference type="OrthoDB" id="1892805at2759"/>
<accession>A0A7J6VLN4</accession>
<dbReference type="InterPro" id="IPR028015">
    <property type="entry name" value="CCDC84-like"/>
</dbReference>